<name>A0A162XKA8_DIDRA</name>
<dbReference type="InterPro" id="IPR036047">
    <property type="entry name" value="F-box-like_dom_sf"/>
</dbReference>
<evidence type="ECO:0000313" key="2">
    <source>
        <dbReference type="Proteomes" id="UP000076837"/>
    </source>
</evidence>
<dbReference type="SUPFAM" id="SSF52047">
    <property type="entry name" value="RNI-like"/>
    <property type="match status" value="1"/>
</dbReference>
<dbReference type="OrthoDB" id="5425556at2759"/>
<dbReference type="PROSITE" id="PS50181">
    <property type="entry name" value="FBOX"/>
    <property type="match status" value="1"/>
</dbReference>
<sequence>MPLPLLDLPPELLIQILTTLPVKSLMKFAQTSRYARILAYSNLQALSLAVLFSHRFSWYNKLISARHEPKPPSHPEHDPHKVLIQIPQAWDFDYSTLLTFHNKIIASVLDRHARTLQKLDLVLWALSLPIANALTELPALHSLSIRIESVQAVPRANLVLQRKEERSAWSMLASAPIFKSRLHTLRIEQAEISSSQLSCLLSGIEAKRLKDLKLSRCDMLTSSIWEMPILKGLLRLDVAECVNIHINETALETISNMHKLQSLNLHGCSGLDGGIVEQWNKDVWHVPEFVAPRARRGLKEMDIIEVDPEYMFSDE</sequence>
<dbReference type="Pfam" id="PF00646">
    <property type="entry name" value="F-box"/>
    <property type="match status" value="1"/>
</dbReference>
<dbReference type="Gene3D" id="3.80.10.10">
    <property type="entry name" value="Ribonuclease Inhibitor"/>
    <property type="match status" value="1"/>
</dbReference>
<accession>A0A162XKA8</accession>
<protein>
    <submittedName>
        <fullName evidence="1">Uncharacterized protein</fullName>
    </submittedName>
</protein>
<dbReference type="Proteomes" id="UP000076837">
    <property type="component" value="Unassembled WGS sequence"/>
</dbReference>
<dbReference type="InterPro" id="IPR001810">
    <property type="entry name" value="F-box_dom"/>
</dbReference>
<dbReference type="SUPFAM" id="SSF81383">
    <property type="entry name" value="F-box domain"/>
    <property type="match status" value="1"/>
</dbReference>
<dbReference type="EMBL" id="JYNV01000290">
    <property type="protein sequence ID" value="KZM19596.1"/>
    <property type="molecule type" value="Genomic_DNA"/>
</dbReference>
<keyword evidence="2" id="KW-1185">Reference proteome</keyword>
<organism evidence="1 2">
    <name type="scientific">Didymella rabiei</name>
    <name type="common">Chickpea ascochyta blight fungus</name>
    <name type="synonym">Mycosphaerella rabiei</name>
    <dbReference type="NCBI Taxonomy" id="5454"/>
    <lineage>
        <taxon>Eukaryota</taxon>
        <taxon>Fungi</taxon>
        <taxon>Dikarya</taxon>
        <taxon>Ascomycota</taxon>
        <taxon>Pezizomycotina</taxon>
        <taxon>Dothideomycetes</taxon>
        <taxon>Pleosporomycetidae</taxon>
        <taxon>Pleosporales</taxon>
        <taxon>Pleosporineae</taxon>
        <taxon>Didymellaceae</taxon>
        <taxon>Ascochyta</taxon>
    </lineage>
</organism>
<dbReference type="Gene3D" id="1.20.1280.50">
    <property type="match status" value="1"/>
</dbReference>
<proteinExistence type="predicted"/>
<reference evidence="1 2" key="1">
    <citation type="journal article" date="2016" name="Sci. Rep.">
        <title>Draft genome sequencing and secretome analysis of fungal phytopathogen Ascochyta rabiei provides insight into the necrotrophic effector repertoire.</title>
        <authorList>
            <person name="Verma S."/>
            <person name="Gazara R.K."/>
            <person name="Nizam S."/>
            <person name="Parween S."/>
            <person name="Chattopadhyay D."/>
            <person name="Verma P.K."/>
        </authorList>
    </citation>
    <scope>NUCLEOTIDE SEQUENCE [LARGE SCALE GENOMIC DNA]</scope>
    <source>
        <strain evidence="1 2">ArDII</strain>
    </source>
</reference>
<dbReference type="InterPro" id="IPR032675">
    <property type="entry name" value="LRR_dom_sf"/>
</dbReference>
<gene>
    <name evidence="1" type="ORF">ST47_g9121</name>
</gene>
<evidence type="ECO:0000313" key="1">
    <source>
        <dbReference type="EMBL" id="KZM19596.1"/>
    </source>
</evidence>
<comment type="caution">
    <text evidence="1">The sequence shown here is derived from an EMBL/GenBank/DDBJ whole genome shotgun (WGS) entry which is preliminary data.</text>
</comment>
<dbReference type="AlphaFoldDB" id="A0A162XKA8"/>